<reference evidence="1" key="1">
    <citation type="journal article" date="2022" name="Cell Host Microbe">
        <title>Colonization of the live biotherapeutic product VE303 and modulation of the microbiota and metabolites in healthy volunteers.</title>
        <authorList>
            <person name="Dsouza M."/>
            <person name="Menon R."/>
            <person name="Crossette E."/>
            <person name="Bhattarai S.K."/>
            <person name="Schneider J."/>
            <person name="Kim Y.G."/>
            <person name="Reddy S."/>
            <person name="Caballero S."/>
            <person name="Felix C."/>
            <person name="Cornacchione L."/>
            <person name="Hendrickson J."/>
            <person name="Watson A.R."/>
            <person name="Minot S.S."/>
            <person name="Greenfield N."/>
            <person name="Schopf L."/>
            <person name="Szabady R."/>
            <person name="Patarroyo J."/>
            <person name="Smith W."/>
            <person name="Harrison P."/>
            <person name="Kuijper E.J."/>
            <person name="Kelly C.P."/>
            <person name="Olle B."/>
            <person name="Bobilev D."/>
            <person name="Silber J.L."/>
            <person name="Bucci V."/>
            <person name="Roberts B."/>
            <person name="Faith J."/>
            <person name="Norman J.M."/>
        </authorList>
    </citation>
    <scope>NUCLEOTIDE SEQUENCE</scope>
    <source>
        <strain evidence="1">VE303-04</strain>
    </source>
</reference>
<organism evidence="1 3">
    <name type="scientific">Clostridium symbiosum</name>
    <name type="common">Bacteroides symbiosus</name>
    <dbReference type="NCBI Taxonomy" id="1512"/>
    <lineage>
        <taxon>Bacteria</taxon>
        <taxon>Bacillati</taxon>
        <taxon>Bacillota</taxon>
        <taxon>Clostridia</taxon>
        <taxon>Lachnospirales</taxon>
        <taxon>Lachnospiraceae</taxon>
        <taxon>Otoolea</taxon>
    </lineage>
</organism>
<evidence type="ECO:0008006" key="4">
    <source>
        <dbReference type="Google" id="ProtNLM"/>
    </source>
</evidence>
<evidence type="ECO:0000313" key="2">
    <source>
        <dbReference type="EMBL" id="MDB2001024.1"/>
    </source>
</evidence>
<dbReference type="Proteomes" id="UP001203136">
    <property type="component" value="Unassembled WGS sequence"/>
</dbReference>
<reference evidence="2" key="2">
    <citation type="submission" date="2023-01" db="EMBL/GenBank/DDBJ databases">
        <title>Human gut microbiome strain richness.</title>
        <authorList>
            <person name="Chen-Liaw A."/>
        </authorList>
    </citation>
    <scope>NUCLEOTIDE SEQUENCE</scope>
    <source>
        <strain evidence="2">B1_m1001713B170214d0_201011</strain>
    </source>
</reference>
<gene>
    <name evidence="1" type="ORF">K5I21_06230</name>
    <name evidence="2" type="ORF">PM006_12515</name>
</gene>
<comment type="caution">
    <text evidence="1">The sequence shown here is derived from an EMBL/GenBank/DDBJ whole genome shotgun (WGS) entry which is preliminary data.</text>
</comment>
<dbReference type="AlphaFoldDB" id="A0AAW6AUA2"/>
<accession>A0AAW6AUA2</accession>
<sequence>MSRPSVTYINQLAYADVPYPTTLNPGDVLREPYPSVARAGCGLCCVCMMVEFLTGERLSVEACINLSIRAGANYYGTDMNRLGRAAAKRFNLEMEVSQSVETLELWLEAGGCAVIHAGREHGLFSDGGHYLFADGLSMEADWEGGGAAMKIWLLDPSFTEQKYERPDRRGRVELRDSHILAGAELVKEECAKRSPSFYLFKQRG</sequence>
<evidence type="ECO:0000313" key="1">
    <source>
        <dbReference type="EMBL" id="MCK0085474.1"/>
    </source>
</evidence>
<dbReference type="EMBL" id="JAQLGM010000030">
    <property type="protein sequence ID" value="MDB2001024.1"/>
    <property type="molecule type" value="Genomic_DNA"/>
</dbReference>
<evidence type="ECO:0000313" key="3">
    <source>
        <dbReference type="Proteomes" id="UP001203136"/>
    </source>
</evidence>
<dbReference type="Proteomes" id="UP001300871">
    <property type="component" value="Unassembled WGS sequence"/>
</dbReference>
<name>A0AAW6AUA2_CLOSY</name>
<dbReference type="RefSeq" id="WP_003503585.1">
    <property type="nucleotide sequence ID" value="NZ_JAAIMZ010000021.1"/>
</dbReference>
<proteinExistence type="predicted"/>
<dbReference type="EMBL" id="JAINVB010000001">
    <property type="protein sequence ID" value="MCK0085474.1"/>
    <property type="molecule type" value="Genomic_DNA"/>
</dbReference>
<dbReference type="Gene3D" id="3.90.70.10">
    <property type="entry name" value="Cysteine proteinases"/>
    <property type="match status" value="1"/>
</dbReference>
<protein>
    <recommendedName>
        <fullName evidence="4">Peptidase C39-like domain-containing protein</fullName>
    </recommendedName>
</protein>